<evidence type="ECO:0000256" key="6">
    <source>
        <dbReference type="SAM" id="Phobius"/>
    </source>
</evidence>
<dbReference type="STRING" id="530564.Psta_0318"/>
<accession>D2R299</accession>
<keyword evidence="2 4" id="KW-0479">Metal-binding</keyword>
<dbReference type="Pfam" id="PF07635">
    <property type="entry name" value="PSCyt1"/>
    <property type="match status" value="1"/>
</dbReference>
<evidence type="ECO:0000259" key="7">
    <source>
        <dbReference type="PROSITE" id="PS51007"/>
    </source>
</evidence>
<dbReference type="InterPro" id="IPR036909">
    <property type="entry name" value="Cyt_c-like_dom_sf"/>
</dbReference>
<dbReference type="InterPro" id="IPR011429">
    <property type="entry name" value="Cyt_c_Planctomycete-type"/>
</dbReference>
<protein>
    <recommendedName>
        <fullName evidence="7">Cytochrome c domain-containing protein</fullName>
    </recommendedName>
</protein>
<dbReference type="AlphaFoldDB" id="D2R299"/>
<dbReference type="Pfam" id="PF07587">
    <property type="entry name" value="PSD1"/>
    <property type="match status" value="1"/>
</dbReference>
<dbReference type="Proteomes" id="UP000001887">
    <property type="component" value="Chromosome"/>
</dbReference>
<keyword evidence="1 4" id="KW-0349">Heme</keyword>
<proteinExistence type="predicted"/>
<feature type="transmembrane region" description="Helical" evidence="6">
    <location>
        <begin position="21"/>
        <end position="40"/>
    </location>
</feature>
<evidence type="ECO:0000256" key="3">
    <source>
        <dbReference type="ARBA" id="ARBA00023004"/>
    </source>
</evidence>
<dbReference type="HOGENOM" id="CLU_005632_1_0_0"/>
<dbReference type="GO" id="GO:0009055">
    <property type="term" value="F:electron transfer activity"/>
    <property type="evidence" value="ECO:0007669"/>
    <property type="project" value="InterPro"/>
</dbReference>
<dbReference type="KEGG" id="psl:Psta_0318"/>
<dbReference type="InterPro" id="IPR009056">
    <property type="entry name" value="Cyt_c-like_dom"/>
</dbReference>
<keyword evidence="6" id="KW-1133">Transmembrane helix</keyword>
<dbReference type="PANTHER" id="PTHR35889:SF3">
    <property type="entry name" value="F-BOX DOMAIN-CONTAINING PROTEIN"/>
    <property type="match status" value="1"/>
</dbReference>
<feature type="compositionally biased region" description="Basic and acidic residues" evidence="5">
    <location>
        <begin position="453"/>
        <end position="465"/>
    </location>
</feature>
<evidence type="ECO:0000313" key="8">
    <source>
        <dbReference type="EMBL" id="ADB15008.1"/>
    </source>
</evidence>
<keyword evidence="6" id="KW-0812">Transmembrane</keyword>
<feature type="domain" description="Cytochrome c" evidence="7">
    <location>
        <begin position="44"/>
        <end position="140"/>
    </location>
</feature>
<evidence type="ECO:0000256" key="2">
    <source>
        <dbReference type="ARBA" id="ARBA00022723"/>
    </source>
</evidence>
<evidence type="ECO:0000313" key="9">
    <source>
        <dbReference type="Proteomes" id="UP000001887"/>
    </source>
</evidence>
<sequence length="898" mass="97949" precursor="true">MLVSLISKCSRVARRRAVRNIEILVAVAISMACSGIALAIEAPEVDPQKIEFFEKEVRPILVSNCYNCHSADNKAAGGLRVDDHLGLLAGGSSGPAIVPGKPDESILIQAIRYEGFEMPPKKRLADDEVATLVKWVADGAVWPVEQIATSIGKPNEQYDKLKTEHWAWQPLAQANVPSVQNTAWPRTEIDHFILAKLEAANLSPVEDADKLSLLRRVTFDLTGLPPTPEEIDAYVADESANAFEKVVDRLLSSPAYGERWGRHWLDIARYGESTGSARNVPYPHAWRYRDYVIKSIGEDKPYDQFLKEQIAGDLLPAISPTQKAEQLTATGFLALGVKDVNQRFKVRFIMDNVDEQIDTVTRSVLGLTVSCARCHDHKFDPIPTADYYALAGIFTSTDLCAGVRNKMGGGGLDYYDSAMLIQVGVATGEKAHVTAQVEELQAKVEAAKSEFERLRDSAEGEEKAPNGRPKRQVARQKLNRLQQELLALTDPATQVDVAHGVRDAKQIADTQVRIRGEAERIGPVVPRGFLSLVNVPDARPMNTSQSGRLELAEWLTSSQNPLTSRVIANRVWHYLLGKGLVQSVDNFGVTGDTPSHPELLDHLAAKFVADGWSLKKAIRSVVLSRAYQLSAAAGDSQMSVDPANRLVWRHSPRRLEAEELRDAMLAVASSLDVKNPGASPAAELKMMEIRNNGPEAAKLSDLALASKHRSIYLPLVRGIVPTSLGVFDFAEQGMVTGSRDVTTVSTQALYLLNDPLVRRQSLVLADQLLADSTLSDEARLSVVYRRTLGRTPSSEELLRATEFLDSYEQVWLAAKSQASADAPEVAVDQPAETTADAATANTNAAANATANAIVDPDNVDQTDLTVRNDSVEAATSKSAALAAFVQAIFGSAEFRYVK</sequence>
<dbReference type="GO" id="GO:0046872">
    <property type="term" value="F:metal ion binding"/>
    <property type="evidence" value="ECO:0007669"/>
    <property type="project" value="UniProtKB-KW"/>
</dbReference>
<name>D2R299_PIRSD</name>
<dbReference type="Pfam" id="PF07583">
    <property type="entry name" value="PSCyt2"/>
    <property type="match status" value="1"/>
</dbReference>
<reference evidence="8 9" key="1">
    <citation type="journal article" date="2009" name="Stand. Genomic Sci.">
        <title>Complete genome sequence of Pirellula staleyi type strain (ATCC 27377).</title>
        <authorList>
            <person name="Clum A."/>
            <person name="Tindall B.J."/>
            <person name="Sikorski J."/>
            <person name="Ivanova N."/>
            <person name="Mavrommatis K."/>
            <person name="Lucas S."/>
            <person name="Glavina del Rio T."/>
            <person name="Nolan M."/>
            <person name="Chen F."/>
            <person name="Tice H."/>
            <person name="Pitluck S."/>
            <person name="Cheng J.F."/>
            <person name="Chertkov O."/>
            <person name="Brettin T."/>
            <person name="Han C."/>
            <person name="Detter J.C."/>
            <person name="Kuske C."/>
            <person name="Bruce D."/>
            <person name="Goodwin L."/>
            <person name="Ovchinikova G."/>
            <person name="Pati A."/>
            <person name="Mikhailova N."/>
            <person name="Chen A."/>
            <person name="Palaniappan K."/>
            <person name="Land M."/>
            <person name="Hauser L."/>
            <person name="Chang Y.J."/>
            <person name="Jeffries C.D."/>
            <person name="Chain P."/>
            <person name="Rohde M."/>
            <person name="Goker M."/>
            <person name="Bristow J."/>
            <person name="Eisen J.A."/>
            <person name="Markowitz V."/>
            <person name="Hugenholtz P."/>
            <person name="Kyrpides N.C."/>
            <person name="Klenk H.P."/>
            <person name="Lapidus A."/>
        </authorList>
    </citation>
    <scope>NUCLEOTIDE SEQUENCE [LARGE SCALE GENOMIC DNA]</scope>
    <source>
        <strain evidence="9">ATCC 27377 / DSM 6068 / ICPB 4128</strain>
    </source>
</reference>
<evidence type="ECO:0000256" key="4">
    <source>
        <dbReference type="PROSITE-ProRule" id="PRU00433"/>
    </source>
</evidence>
<dbReference type="PROSITE" id="PS51007">
    <property type="entry name" value="CYTC"/>
    <property type="match status" value="1"/>
</dbReference>
<keyword evidence="3 4" id="KW-0408">Iron</keyword>
<organism evidence="8 9">
    <name type="scientific">Pirellula staleyi (strain ATCC 27377 / DSM 6068 / ICPB 4128)</name>
    <name type="common">Pirella staleyi</name>
    <dbReference type="NCBI Taxonomy" id="530564"/>
    <lineage>
        <taxon>Bacteria</taxon>
        <taxon>Pseudomonadati</taxon>
        <taxon>Planctomycetota</taxon>
        <taxon>Planctomycetia</taxon>
        <taxon>Pirellulales</taxon>
        <taxon>Pirellulaceae</taxon>
        <taxon>Pirellula</taxon>
    </lineage>
</organism>
<dbReference type="SUPFAM" id="SSF46626">
    <property type="entry name" value="Cytochrome c"/>
    <property type="match status" value="1"/>
</dbReference>
<gene>
    <name evidence="8" type="ordered locus">Psta_0318</name>
</gene>
<evidence type="ECO:0000256" key="5">
    <source>
        <dbReference type="SAM" id="MobiDB-lite"/>
    </source>
</evidence>
<dbReference type="eggNOG" id="COG2010">
    <property type="taxonomic scope" value="Bacteria"/>
</dbReference>
<dbReference type="GO" id="GO:0020037">
    <property type="term" value="F:heme binding"/>
    <property type="evidence" value="ECO:0007669"/>
    <property type="project" value="InterPro"/>
</dbReference>
<dbReference type="PANTHER" id="PTHR35889">
    <property type="entry name" value="CYCLOINULO-OLIGOSACCHARIDE FRUCTANOTRANSFERASE-RELATED"/>
    <property type="match status" value="1"/>
</dbReference>
<keyword evidence="9" id="KW-1185">Reference proteome</keyword>
<evidence type="ECO:0000256" key="1">
    <source>
        <dbReference type="ARBA" id="ARBA00022617"/>
    </source>
</evidence>
<dbReference type="EMBL" id="CP001848">
    <property type="protein sequence ID" value="ADB15008.1"/>
    <property type="molecule type" value="Genomic_DNA"/>
</dbReference>
<dbReference type="InterPro" id="IPR011444">
    <property type="entry name" value="DUF1549"/>
</dbReference>
<keyword evidence="6" id="KW-0472">Membrane</keyword>
<feature type="region of interest" description="Disordered" evidence="5">
    <location>
        <begin position="453"/>
        <end position="473"/>
    </location>
</feature>
<dbReference type="InterPro" id="IPR022655">
    <property type="entry name" value="DUF1553"/>
</dbReference>